<dbReference type="GeneID" id="27137517"/>
<organism evidence="1 2">
    <name type="scientific">Methanoculleus bourgensis</name>
    <dbReference type="NCBI Taxonomy" id="83986"/>
    <lineage>
        <taxon>Archaea</taxon>
        <taxon>Methanobacteriati</taxon>
        <taxon>Methanobacteriota</taxon>
        <taxon>Stenosarchaea group</taxon>
        <taxon>Methanomicrobia</taxon>
        <taxon>Methanomicrobiales</taxon>
        <taxon>Methanomicrobiaceae</taxon>
        <taxon>Methanoculleus</taxon>
    </lineage>
</organism>
<dbReference type="SMART" id="SM00471">
    <property type="entry name" value="HDc"/>
    <property type="match status" value="1"/>
</dbReference>
<dbReference type="Pfam" id="PF19276">
    <property type="entry name" value="HD_assoc_2"/>
    <property type="match status" value="1"/>
</dbReference>
<gene>
    <name evidence="1" type="ORF">MMAB1_1719</name>
</gene>
<dbReference type="InterPro" id="IPR050135">
    <property type="entry name" value="dGTPase-like"/>
</dbReference>
<dbReference type="PROSITE" id="PS51831">
    <property type="entry name" value="HD"/>
    <property type="match status" value="1"/>
</dbReference>
<dbReference type="CDD" id="cd00077">
    <property type="entry name" value="HDc"/>
    <property type="match status" value="1"/>
</dbReference>
<dbReference type="GO" id="GO:0006203">
    <property type="term" value="P:dGTP catabolic process"/>
    <property type="evidence" value="ECO:0007669"/>
    <property type="project" value="TreeGrafter"/>
</dbReference>
<protein>
    <submittedName>
        <fullName evidence="1">Uncharacterized protein</fullName>
    </submittedName>
</protein>
<dbReference type="Pfam" id="PF01966">
    <property type="entry name" value="HD"/>
    <property type="match status" value="1"/>
</dbReference>
<dbReference type="PANTHER" id="PTHR11373">
    <property type="entry name" value="DEOXYNUCLEOSIDE TRIPHOSPHATE TRIPHOSPHOHYDROLASE"/>
    <property type="match status" value="1"/>
</dbReference>
<dbReference type="Gene3D" id="1.10.3210.10">
    <property type="entry name" value="Hypothetical protein af1432"/>
    <property type="match status" value="1"/>
</dbReference>
<proteinExistence type="predicted"/>
<dbReference type="AlphaFoldDB" id="A0A0X3BLA3"/>
<evidence type="ECO:0000313" key="2">
    <source>
        <dbReference type="Proteomes" id="UP000069850"/>
    </source>
</evidence>
<name>A0A0X3BLA3_9EURY</name>
<dbReference type="GO" id="GO:0008832">
    <property type="term" value="F:dGTPase activity"/>
    <property type="evidence" value="ECO:0007669"/>
    <property type="project" value="TreeGrafter"/>
</dbReference>
<dbReference type="InterPro" id="IPR003607">
    <property type="entry name" value="HD/PDEase_dom"/>
</dbReference>
<dbReference type="SUPFAM" id="SSF109604">
    <property type="entry name" value="HD-domain/PDEase-like"/>
    <property type="match status" value="1"/>
</dbReference>
<dbReference type="PANTHER" id="PTHR11373:SF4">
    <property type="entry name" value="DEOXYNUCLEOSIDE TRIPHOSPHATE TRIPHOSPHOHYDROLASE SAMHD1"/>
    <property type="match status" value="1"/>
</dbReference>
<dbReference type="OrthoDB" id="8895at2157"/>
<sequence length="402" mass="44174">MKIIKDPVHGYVEADELVLRLLDSGEVQRLRHITQLGFANLVYPGANHTRFEHSLGTMHLAGIMCSKLGLDAGETRVVTTAALLHDIGHGPFSHVTEPVMKEFAGRSHHQIEGIVGEGAIAGILEDEGLDPAEVSAIVSGDHRLASIIHGSLDVDRMDYLMRDAHYTGVPYGTVDAHRLIRCSVLAGSGIALHEGGINAAESLLIARTLMRPAVYFHHVSRIATSMFVHALREEVLNVPGADAQELVRMDDAACMERLKHSAHPITRDLACRVYIRDLYKRALYVGGDRVNAAALQQDLGPARERDLAIAIAETAGIPEEEVLVDIPPLPTDLSMEVQVRNSHTMVDIEEVSPLINTLNDTRRQQWRLGVYTTRGNRQAVEQAANEVLRVKRATKQDKLVVT</sequence>
<dbReference type="EMBL" id="LT158599">
    <property type="protein sequence ID" value="CVK32932.1"/>
    <property type="molecule type" value="Genomic_DNA"/>
</dbReference>
<dbReference type="RefSeq" id="WP_062263547.1">
    <property type="nucleotide sequence ID" value="NZ_DAIMMY010000029.1"/>
</dbReference>
<dbReference type="InterPro" id="IPR045509">
    <property type="entry name" value="HD_assoc_2"/>
</dbReference>
<dbReference type="Proteomes" id="UP000069850">
    <property type="component" value="Chromosome 1"/>
</dbReference>
<dbReference type="InterPro" id="IPR006674">
    <property type="entry name" value="HD_domain"/>
</dbReference>
<evidence type="ECO:0000313" key="1">
    <source>
        <dbReference type="EMBL" id="CVK32932.1"/>
    </source>
</evidence>
<accession>A0A0X3BLA3</accession>
<reference evidence="1 2" key="1">
    <citation type="submission" date="2016-01" db="EMBL/GenBank/DDBJ databases">
        <authorList>
            <person name="Manzoor S."/>
        </authorList>
    </citation>
    <scope>NUCLEOTIDE SEQUENCE [LARGE SCALE GENOMIC DNA]</scope>
    <source>
        <strain evidence="1">Methanoculleus sp MAB1</strain>
    </source>
</reference>
<dbReference type="KEGG" id="mema:MMAB1_1719"/>